<reference evidence="1" key="1">
    <citation type="submission" date="2018-02" db="EMBL/GenBank/DDBJ databases">
        <title>Rhizophora mucronata_Transcriptome.</title>
        <authorList>
            <person name="Meera S.P."/>
            <person name="Sreeshan A."/>
            <person name="Augustine A."/>
        </authorList>
    </citation>
    <scope>NUCLEOTIDE SEQUENCE</scope>
    <source>
        <tissue evidence="1">Leaf</tissue>
    </source>
</reference>
<dbReference type="EMBL" id="GGEC01032431">
    <property type="protein sequence ID" value="MBX12915.1"/>
    <property type="molecule type" value="Transcribed_RNA"/>
</dbReference>
<accession>A0A2P2L4K0</accession>
<protein>
    <submittedName>
        <fullName evidence="1">tRNA-dihydrouridine47 synthase NADP+-like</fullName>
    </submittedName>
</protein>
<proteinExistence type="predicted"/>
<name>A0A2P2L4K0_RHIMU</name>
<organism evidence="1">
    <name type="scientific">Rhizophora mucronata</name>
    <name type="common">Asiatic mangrove</name>
    <dbReference type="NCBI Taxonomy" id="61149"/>
    <lineage>
        <taxon>Eukaryota</taxon>
        <taxon>Viridiplantae</taxon>
        <taxon>Streptophyta</taxon>
        <taxon>Embryophyta</taxon>
        <taxon>Tracheophyta</taxon>
        <taxon>Spermatophyta</taxon>
        <taxon>Magnoliopsida</taxon>
        <taxon>eudicotyledons</taxon>
        <taxon>Gunneridae</taxon>
        <taxon>Pentapetalae</taxon>
        <taxon>rosids</taxon>
        <taxon>fabids</taxon>
        <taxon>Malpighiales</taxon>
        <taxon>Rhizophoraceae</taxon>
        <taxon>Rhizophora</taxon>
    </lineage>
</organism>
<sequence>MFFIRIGFVRREDPAPLLTTMSIGQPIFISIKSTLHS</sequence>
<dbReference type="AlphaFoldDB" id="A0A2P2L4K0"/>
<evidence type="ECO:0000313" key="1">
    <source>
        <dbReference type="EMBL" id="MBX12915.1"/>
    </source>
</evidence>